<keyword evidence="2" id="KW-1185">Reference proteome</keyword>
<name>A0A4Y2ASA2_ARAVE</name>
<evidence type="ECO:0000313" key="1">
    <source>
        <dbReference type="EMBL" id="GBL82055.1"/>
    </source>
</evidence>
<sequence length="92" mass="10488">MRIFAIEVIILNWYHMMRSTTELATLLRNFSPQQLQDVSTTTAYLKLGIHHRSVPIHLEGFLADRFHFQPIKFGGLLTGRTVPTVNSSPVIP</sequence>
<proteinExistence type="predicted"/>
<organism evidence="1 2">
    <name type="scientific">Araneus ventricosus</name>
    <name type="common">Orbweaver spider</name>
    <name type="synonym">Epeira ventricosa</name>
    <dbReference type="NCBI Taxonomy" id="182803"/>
    <lineage>
        <taxon>Eukaryota</taxon>
        <taxon>Metazoa</taxon>
        <taxon>Ecdysozoa</taxon>
        <taxon>Arthropoda</taxon>
        <taxon>Chelicerata</taxon>
        <taxon>Arachnida</taxon>
        <taxon>Araneae</taxon>
        <taxon>Araneomorphae</taxon>
        <taxon>Entelegynae</taxon>
        <taxon>Araneoidea</taxon>
        <taxon>Araneidae</taxon>
        <taxon>Araneus</taxon>
    </lineage>
</organism>
<dbReference type="AlphaFoldDB" id="A0A4Y2ASA2"/>
<protein>
    <submittedName>
        <fullName evidence="1">Uncharacterized protein</fullName>
    </submittedName>
</protein>
<dbReference type="Proteomes" id="UP000499080">
    <property type="component" value="Unassembled WGS sequence"/>
</dbReference>
<reference evidence="1 2" key="1">
    <citation type="journal article" date="2019" name="Sci. Rep.">
        <title>Orb-weaving spider Araneus ventricosus genome elucidates the spidroin gene catalogue.</title>
        <authorList>
            <person name="Kono N."/>
            <person name="Nakamura H."/>
            <person name="Ohtoshi R."/>
            <person name="Moran D.A.P."/>
            <person name="Shinohara A."/>
            <person name="Yoshida Y."/>
            <person name="Fujiwara M."/>
            <person name="Mori M."/>
            <person name="Tomita M."/>
            <person name="Arakawa K."/>
        </authorList>
    </citation>
    <scope>NUCLEOTIDE SEQUENCE [LARGE SCALE GENOMIC DNA]</scope>
</reference>
<gene>
    <name evidence="1" type="ORF">AVEN_50622_1</name>
</gene>
<comment type="caution">
    <text evidence="1">The sequence shown here is derived from an EMBL/GenBank/DDBJ whole genome shotgun (WGS) entry which is preliminary data.</text>
</comment>
<evidence type="ECO:0000313" key="2">
    <source>
        <dbReference type="Proteomes" id="UP000499080"/>
    </source>
</evidence>
<accession>A0A4Y2ASA2</accession>
<dbReference type="EMBL" id="BGPR01000027">
    <property type="protein sequence ID" value="GBL82055.1"/>
    <property type="molecule type" value="Genomic_DNA"/>
</dbReference>